<evidence type="ECO:0000313" key="5">
    <source>
        <dbReference type="Proteomes" id="UP000069940"/>
    </source>
</evidence>
<keyword evidence="3" id="KW-0732">Signal</keyword>
<feature type="signal peptide" evidence="3">
    <location>
        <begin position="1"/>
        <end position="19"/>
    </location>
</feature>
<dbReference type="PROSITE" id="PS51155">
    <property type="entry name" value="CHIT_BIND_RR_2"/>
    <property type="match status" value="1"/>
</dbReference>
<name>A0ABM1Y1H4_AEDAL</name>
<evidence type="ECO:0000256" key="2">
    <source>
        <dbReference type="SAM" id="MobiDB-lite"/>
    </source>
</evidence>
<dbReference type="RefSeq" id="XP_062716723.1">
    <property type="nucleotide sequence ID" value="XM_062860739.1"/>
</dbReference>
<feature type="compositionally biased region" description="Low complexity" evidence="2">
    <location>
        <begin position="237"/>
        <end position="249"/>
    </location>
</feature>
<dbReference type="InterPro" id="IPR000618">
    <property type="entry name" value="Insect_cuticle"/>
</dbReference>
<dbReference type="Pfam" id="PF00379">
    <property type="entry name" value="Chitin_bind_4"/>
    <property type="match status" value="1"/>
</dbReference>
<evidence type="ECO:0000256" key="3">
    <source>
        <dbReference type="SAM" id="SignalP"/>
    </source>
</evidence>
<feature type="region of interest" description="Disordered" evidence="2">
    <location>
        <begin position="192"/>
        <end position="249"/>
    </location>
</feature>
<dbReference type="EnsemblMetazoa" id="AALFPA23_004821.R5985">
    <property type="protein sequence ID" value="AALFPA23_004821.P5985"/>
    <property type="gene ID" value="AALFPA23_004821"/>
</dbReference>
<keyword evidence="5" id="KW-1185">Reference proteome</keyword>
<evidence type="ECO:0000256" key="1">
    <source>
        <dbReference type="PROSITE-ProRule" id="PRU00497"/>
    </source>
</evidence>
<accession>A0ABM1Y1H4</accession>
<feature type="compositionally biased region" description="Acidic residues" evidence="2">
    <location>
        <begin position="215"/>
        <end position="224"/>
    </location>
</feature>
<evidence type="ECO:0000313" key="4">
    <source>
        <dbReference type="EnsemblMetazoa" id="AALFPA23_004821.P5985"/>
    </source>
</evidence>
<reference evidence="5" key="1">
    <citation type="journal article" date="2015" name="Proc. Natl. Acad. Sci. U.S.A.">
        <title>Genome sequence of the Asian Tiger mosquito, Aedes albopictus, reveals insights into its biology, genetics, and evolution.</title>
        <authorList>
            <person name="Chen X.G."/>
            <person name="Jiang X."/>
            <person name="Gu J."/>
            <person name="Xu M."/>
            <person name="Wu Y."/>
            <person name="Deng Y."/>
            <person name="Zhang C."/>
            <person name="Bonizzoni M."/>
            <person name="Dermauw W."/>
            <person name="Vontas J."/>
            <person name="Armbruster P."/>
            <person name="Huang X."/>
            <person name="Yang Y."/>
            <person name="Zhang H."/>
            <person name="He W."/>
            <person name="Peng H."/>
            <person name="Liu Y."/>
            <person name="Wu K."/>
            <person name="Chen J."/>
            <person name="Lirakis M."/>
            <person name="Topalis P."/>
            <person name="Van Leeuwen T."/>
            <person name="Hall A.B."/>
            <person name="Jiang X."/>
            <person name="Thorpe C."/>
            <person name="Mueller R.L."/>
            <person name="Sun C."/>
            <person name="Waterhouse R.M."/>
            <person name="Yan G."/>
            <person name="Tu Z.J."/>
            <person name="Fang X."/>
            <person name="James A.A."/>
        </authorList>
    </citation>
    <scope>NUCLEOTIDE SEQUENCE [LARGE SCALE GENOMIC DNA]</scope>
    <source>
        <strain evidence="5">Foshan</strain>
    </source>
</reference>
<dbReference type="InterPro" id="IPR050468">
    <property type="entry name" value="Cuticle_Struct_Prot"/>
</dbReference>
<dbReference type="PANTHER" id="PTHR10380:SF2">
    <property type="entry name" value="AGAP003037-PA"/>
    <property type="match status" value="1"/>
</dbReference>
<feature type="compositionally biased region" description="Basic and acidic residues" evidence="2">
    <location>
        <begin position="124"/>
        <end position="142"/>
    </location>
</feature>
<dbReference type="Proteomes" id="UP000069940">
    <property type="component" value="Unassembled WGS sequence"/>
</dbReference>
<dbReference type="PANTHER" id="PTHR10380">
    <property type="entry name" value="CUTICLE PROTEIN"/>
    <property type="match status" value="1"/>
</dbReference>
<organism evidence="4 5">
    <name type="scientific">Aedes albopictus</name>
    <name type="common">Asian tiger mosquito</name>
    <name type="synonym">Stegomyia albopicta</name>
    <dbReference type="NCBI Taxonomy" id="7160"/>
    <lineage>
        <taxon>Eukaryota</taxon>
        <taxon>Metazoa</taxon>
        <taxon>Ecdysozoa</taxon>
        <taxon>Arthropoda</taxon>
        <taxon>Hexapoda</taxon>
        <taxon>Insecta</taxon>
        <taxon>Pterygota</taxon>
        <taxon>Neoptera</taxon>
        <taxon>Endopterygota</taxon>
        <taxon>Diptera</taxon>
        <taxon>Nematocera</taxon>
        <taxon>Culicoidea</taxon>
        <taxon>Culicidae</taxon>
        <taxon>Culicinae</taxon>
        <taxon>Aedini</taxon>
        <taxon>Aedes</taxon>
        <taxon>Stegomyia</taxon>
    </lineage>
</organism>
<proteinExistence type="predicted"/>
<feature type="chain" id="PRO_5047241330" evidence="3">
    <location>
        <begin position="20"/>
        <end position="249"/>
    </location>
</feature>
<protein>
    <submittedName>
        <fullName evidence="4">Uncharacterized protein</fullName>
    </submittedName>
</protein>
<reference evidence="4" key="2">
    <citation type="submission" date="2025-05" db="UniProtKB">
        <authorList>
            <consortium name="EnsemblMetazoa"/>
        </authorList>
    </citation>
    <scope>IDENTIFICATION</scope>
    <source>
        <strain evidence="4">Foshan</strain>
    </source>
</reference>
<keyword evidence="1" id="KW-0193">Cuticle</keyword>
<dbReference type="GeneID" id="109430468"/>
<feature type="region of interest" description="Disordered" evidence="2">
    <location>
        <begin position="87"/>
        <end position="144"/>
    </location>
</feature>
<sequence length="249" mass="28729">MKNMLLLVPLVGLISLATAQYGPAPPRINIPGAIPLPVVRGIPIREERVLPPQPQENRPAPIPRAQIPERFFATDKDVPSNAQRFAITSERPVAPAPVAKQYRPAPQQVISRPAPVRHQQPQQHYDEDRPHSSRQQQEDERRRKPVAQILRKWREEHEDGSITWGFENDDGSFKEETIGIDCVTRGSYGYIDPDGEKREFTYETGIKCDPNKRDEEDEEELEEELQYKNVPSKAKRPQPQQQQQQYYRN</sequence>